<accession>A0A397S360</accession>
<dbReference type="InterPro" id="IPR000719">
    <property type="entry name" value="Prot_kinase_dom"/>
</dbReference>
<evidence type="ECO:0000259" key="6">
    <source>
        <dbReference type="PROSITE" id="PS50011"/>
    </source>
</evidence>
<dbReference type="Pfam" id="PF07714">
    <property type="entry name" value="PK_Tyr_Ser-Thr"/>
    <property type="match status" value="1"/>
</dbReference>
<proteinExistence type="predicted"/>
<dbReference type="GO" id="GO:0006955">
    <property type="term" value="P:immune response"/>
    <property type="evidence" value="ECO:0007669"/>
    <property type="project" value="TreeGrafter"/>
</dbReference>
<name>A0A397S360_9GLOM</name>
<keyword evidence="3" id="KW-0547">Nucleotide-binding</keyword>
<dbReference type="EMBL" id="QKYT01001093">
    <property type="protein sequence ID" value="RIA79932.1"/>
    <property type="molecule type" value="Genomic_DNA"/>
</dbReference>
<evidence type="ECO:0000313" key="7">
    <source>
        <dbReference type="EMBL" id="RIA79932.1"/>
    </source>
</evidence>
<keyword evidence="2" id="KW-0808">Transferase</keyword>
<reference evidence="7 8" key="1">
    <citation type="submission" date="2018-06" db="EMBL/GenBank/DDBJ databases">
        <title>Comparative genomics reveals the genomic features of Rhizophagus irregularis, R. cerebriforme, R. diaphanum and Gigaspora rosea, and their symbiotic lifestyle signature.</title>
        <authorList>
            <person name="Morin E."/>
            <person name="San Clemente H."/>
            <person name="Chen E.C.H."/>
            <person name="De La Providencia I."/>
            <person name="Hainaut M."/>
            <person name="Kuo A."/>
            <person name="Kohler A."/>
            <person name="Murat C."/>
            <person name="Tang N."/>
            <person name="Roy S."/>
            <person name="Loubradou J."/>
            <person name="Henrissat B."/>
            <person name="Grigoriev I.V."/>
            <person name="Corradi N."/>
            <person name="Roux C."/>
            <person name="Martin F.M."/>
        </authorList>
    </citation>
    <scope>NUCLEOTIDE SEQUENCE [LARGE SCALE GENOMIC DNA]</scope>
    <source>
        <strain evidence="7 8">DAOM 227022</strain>
    </source>
</reference>
<gene>
    <name evidence="7" type="ORF">C1645_839616</name>
</gene>
<dbReference type="InterPro" id="IPR011009">
    <property type="entry name" value="Kinase-like_dom_sf"/>
</dbReference>
<organism evidence="7 8">
    <name type="scientific">Glomus cerebriforme</name>
    <dbReference type="NCBI Taxonomy" id="658196"/>
    <lineage>
        <taxon>Eukaryota</taxon>
        <taxon>Fungi</taxon>
        <taxon>Fungi incertae sedis</taxon>
        <taxon>Mucoromycota</taxon>
        <taxon>Glomeromycotina</taxon>
        <taxon>Glomeromycetes</taxon>
        <taxon>Glomerales</taxon>
        <taxon>Glomeraceae</taxon>
        <taxon>Glomus</taxon>
    </lineage>
</organism>
<feature type="non-terminal residue" evidence="7">
    <location>
        <position position="152"/>
    </location>
</feature>
<keyword evidence="8" id="KW-1185">Reference proteome</keyword>
<evidence type="ECO:0000313" key="8">
    <source>
        <dbReference type="Proteomes" id="UP000265703"/>
    </source>
</evidence>
<dbReference type="SUPFAM" id="SSF56112">
    <property type="entry name" value="Protein kinase-like (PK-like)"/>
    <property type="match status" value="1"/>
</dbReference>
<keyword evidence="4 7" id="KW-0418">Kinase</keyword>
<dbReference type="Proteomes" id="UP000265703">
    <property type="component" value="Unassembled WGS sequence"/>
</dbReference>
<dbReference type="PANTHER" id="PTHR46716:SF1">
    <property type="entry name" value="MITOGEN-ACTIVATED PROTEIN KINASE KINASE KINASE 7"/>
    <property type="match status" value="1"/>
</dbReference>
<dbReference type="GO" id="GO:0005524">
    <property type="term" value="F:ATP binding"/>
    <property type="evidence" value="ECO:0007669"/>
    <property type="project" value="UniProtKB-KW"/>
</dbReference>
<dbReference type="PANTHER" id="PTHR46716">
    <property type="entry name" value="MITOGEN-ACTIVATED PROTEIN KINASE KINASE KINASE 7"/>
    <property type="match status" value="1"/>
</dbReference>
<evidence type="ECO:0000256" key="5">
    <source>
        <dbReference type="ARBA" id="ARBA00022840"/>
    </source>
</evidence>
<keyword evidence="1" id="KW-0723">Serine/threonine-protein kinase</keyword>
<dbReference type="GO" id="GO:0007254">
    <property type="term" value="P:JNK cascade"/>
    <property type="evidence" value="ECO:0007669"/>
    <property type="project" value="TreeGrafter"/>
</dbReference>
<feature type="domain" description="Protein kinase" evidence="6">
    <location>
        <begin position="1"/>
        <end position="145"/>
    </location>
</feature>
<keyword evidence="5" id="KW-0067">ATP-binding</keyword>
<protein>
    <submittedName>
        <fullName evidence="7">Kinase-like domain-containing protein</fullName>
    </submittedName>
</protein>
<dbReference type="PROSITE" id="PS50011">
    <property type="entry name" value="PROTEIN_KINASE_DOM"/>
    <property type="match status" value="1"/>
</dbReference>
<evidence type="ECO:0000256" key="2">
    <source>
        <dbReference type="ARBA" id="ARBA00022679"/>
    </source>
</evidence>
<sequence length="152" mass="16950">MSDLASLDLIDKNLALHEEYPLGDLGSGQDFTTLGPAVCKGSFIPEVSNVDAIIAPEVLSGKQYTKESDVYSLGIIIYEVINGLPPYHDMAHEEFLAIKICHGLRPNFNIKVPQLIVDIFQQCVDAVPSKRPTVSYLHEKFDQWLSDFNNKD</sequence>
<dbReference type="InterPro" id="IPR001245">
    <property type="entry name" value="Ser-Thr/Tyr_kinase_cat_dom"/>
</dbReference>
<dbReference type="GO" id="GO:0004709">
    <property type="term" value="F:MAP kinase kinase kinase activity"/>
    <property type="evidence" value="ECO:0007669"/>
    <property type="project" value="TreeGrafter"/>
</dbReference>
<comment type="caution">
    <text evidence="7">The sequence shown here is derived from an EMBL/GenBank/DDBJ whole genome shotgun (WGS) entry which is preliminary data.</text>
</comment>
<evidence type="ECO:0000256" key="4">
    <source>
        <dbReference type="ARBA" id="ARBA00022777"/>
    </source>
</evidence>
<dbReference type="AlphaFoldDB" id="A0A397S360"/>
<evidence type="ECO:0000256" key="1">
    <source>
        <dbReference type="ARBA" id="ARBA00022527"/>
    </source>
</evidence>
<evidence type="ECO:0000256" key="3">
    <source>
        <dbReference type="ARBA" id="ARBA00022741"/>
    </source>
</evidence>
<dbReference type="OrthoDB" id="5979581at2759"/>
<dbReference type="Gene3D" id="1.10.510.10">
    <property type="entry name" value="Transferase(Phosphotransferase) domain 1"/>
    <property type="match status" value="1"/>
</dbReference>